<sequence length="350" mass="37511">MGKRILIVRVGAMGDVLHAMPVVAGLRALEPDAEIGWVIEPRWAALLQDASGEMPLVDRVHLAPTKVWGKRPFSPATVKDILRLRTELRSCRYDVALDLQGSIRSAVIAWMSGASVVIGADAPREKQAQWFYTSWVTTQKAHVIDQAVEIARGLAPEVGVGEVALPVDATAERWCHILLAGDARKIVVMAPGAGWGAKQWPAERYGAVAGDLLERGYRVLVNAVPGGDLLAAAVVTASDGRAEAVECTLRQLIAMMRRAVLFVGGDTGPLHLADALGVPMVGVFGPTDPARNGPYPGRNRGSHPRFVVLRDGASVTDHGRYKEAEAGLLRISVADVSRAAVQLLEGREQE</sequence>
<dbReference type="RefSeq" id="WP_013570281.1">
    <property type="nucleotide sequence ID" value="NC_014963.1"/>
</dbReference>
<dbReference type="PANTHER" id="PTHR30160">
    <property type="entry name" value="TETRAACYLDISACCHARIDE 4'-KINASE-RELATED"/>
    <property type="match status" value="1"/>
</dbReference>
<dbReference type="InterPro" id="IPR002201">
    <property type="entry name" value="Glyco_trans_9"/>
</dbReference>
<evidence type="ECO:0000313" key="4">
    <source>
        <dbReference type="Proteomes" id="UP000006844"/>
    </source>
</evidence>
<dbReference type="HOGENOM" id="CLU_038371_6_0_0"/>
<dbReference type="OrthoDB" id="9797795at2"/>
<dbReference type="AlphaFoldDB" id="E8V1D6"/>
<name>E8V1D6_TERSS</name>
<dbReference type="GO" id="GO:0008713">
    <property type="term" value="F:ADP-heptose-lipopolysaccharide heptosyltransferase activity"/>
    <property type="evidence" value="ECO:0007669"/>
    <property type="project" value="TreeGrafter"/>
</dbReference>
<dbReference type="Proteomes" id="UP000006844">
    <property type="component" value="Chromosome"/>
</dbReference>
<dbReference type="InterPro" id="IPR051199">
    <property type="entry name" value="LPS_LOS_Heptosyltrfase"/>
</dbReference>
<gene>
    <name evidence="3" type="ordered locus">AciPR4_3802</name>
</gene>
<dbReference type="CDD" id="cd03789">
    <property type="entry name" value="GT9_LPS_heptosyltransferase"/>
    <property type="match status" value="1"/>
</dbReference>
<dbReference type="PANTHER" id="PTHR30160:SF1">
    <property type="entry name" value="LIPOPOLYSACCHARIDE 1,2-N-ACETYLGLUCOSAMINETRANSFERASE-RELATED"/>
    <property type="match status" value="1"/>
</dbReference>
<keyword evidence="2 3" id="KW-0808">Transferase</keyword>
<proteinExistence type="predicted"/>
<dbReference type="EMBL" id="CP002467">
    <property type="protein sequence ID" value="ADV84551.1"/>
    <property type="molecule type" value="Genomic_DNA"/>
</dbReference>
<evidence type="ECO:0000256" key="2">
    <source>
        <dbReference type="ARBA" id="ARBA00022679"/>
    </source>
</evidence>
<dbReference type="eggNOG" id="COG0859">
    <property type="taxonomic scope" value="Bacteria"/>
</dbReference>
<evidence type="ECO:0000256" key="1">
    <source>
        <dbReference type="ARBA" id="ARBA00022676"/>
    </source>
</evidence>
<dbReference type="KEGG" id="tsa:AciPR4_3802"/>
<dbReference type="GO" id="GO:0009244">
    <property type="term" value="P:lipopolysaccharide core region biosynthetic process"/>
    <property type="evidence" value="ECO:0007669"/>
    <property type="project" value="TreeGrafter"/>
</dbReference>
<evidence type="ECO:0000313" key="3">
    <source>
        <dbReference type="EMBL" id="ADV84551.1"/>
    </source>
</evidence>
<protein>
    <submittedName>
        <fullName evidence="3">Glycosyl transferase family 9</fullName>
    </submittedName>
</protein>
<dbReference type="GO" id="GO:0005829">
    <property type="term" value="C:cytosol"/>
    <property type="evidence" value="ECO:0007669"/>
    <property type="project" value="TreeGrafter"/>
</dbReference>
<dbReference type="STRING" id="401053.AciPR4_3802"/>
<dbReference type="Pfam" id="PF01075">
    <property type="entry name" value="Glyco_transf_9"/>
    <property type="match status" value="1"/>
</dbReference>
<keyword evidence="4" id="KW-1185">Reference proteome</keyword>
<organism evidence="3 4">
    <name type="scientific">Terriglobus saanensis (strain ATCC BAA-1853 / DSM 23119 / SP1PR4)</name>
    <dbReference type="NCBI Taxonomy" id="401053"/>
    <lineage>
        <taxon>Bacteria</taxon>
        <taxon>Pseudomonadati</taxon>
        <taxon>Acidobacteriota</taxon>
        <taxon>Terriglobia</taxon>
        <taxon>Terriglobales</taxon>
        <taxon>Acidobacteriaceae</taxon>
        <taxon>Terriglobus</taxon>
    </lineage>
</organism>
<dbReference type="Gene3D" id="3.40.50.2000">
    <property type="entry name" value="Glycogen Phosphorylase B"/>
    <property type="match status" value="2"/>
</dbReference>
<reference evidence="3 4" key="1">
    <citation type="journal article" date="2012" name="Stand. Genomic Sci.">
        <title>Complete genome sequence of Terriglobus saanensis type strain SP1PR4(T), an Acidobacteria from tundra soil.</title>
        <authorList>
            <person name="Rawat S.R."/>
            <person name="Mannisto M.K."/>
            <person name="Starovoytov V."/>
            <person name="Goodwin L."/>
            <person name="Nolan M."/>
            <person name="Hauser L."/>
            <person name="Land M."/>
            <person name="Davenport K.W."/>
            <person name="Woyke T."/>
            <person name="Haggblom M.M."/>
        </authorList>
    </citation>
    <scope>NUCLEOTIDE SEQUENCE</scope>
    <source>
        <strain evidence="4">ATCC BAA-1853 / DSM 23119 / SP1PR4</strain>
    </source>
</reference>
<accession>E8V1D6</accession>
<dbReference type="SUPFAM" id="SSF53756">
    <property type="entry name" value="UDP-Glycosyltransferase/glycogen phosphorylase"/>
    <property type="match status" value="1"/>
</dbReference>
<keyword evidence="1" id="KW-0328">Glycosyltransferase</keyword>